<keyword evidence="1" id="KW-1185">Reference proteome</keyword>
<evidence type="ECO:0000313" key="1">
    <source>
        <dbReference type="Proteomes" id="UP000095287"/>
    </source>
</evidence>
<evidence type="ECO:0000313" key="2">
    <source>
        <dbReference type="WBParaSite" id="L893_g9834.t1"/>
    </source>
</evidence>
<reference evidence="2" key="1">
    <citation type="submission" date="2016-11" db="UniProtKB">
        <authorList>
            <consortium name="WormBaseParasite"/>
        </authorList>
    </citation>
    <scope>IDENTIFICATION</scope>
</reference>
<dbReference type="WBParaSite" id="L893_g9834.t1">
    <property type="protein sequence ID" value="L893_g9834.t1"/>
    <property type="gene ID" value="L893_g9834"/>
</dbReference>
<accession>A0A1I8AW13</accession>
<organism evidence="1 2">
    <name type="scientific">Steinernema glaseri</name>
    <dbReference type="NCBI Taxonomy" id="37863"/>
    <lineage>
        <taxon>Eukaryota</taxon>
        <taxon>Metazoa</taxon>
        <taxon>Ecdysozoa</taxon>
        <taxon>Nematoda</taxon>
        <taxon>Chromadorea</taxon>
        <taxon>Rhabditida</taxon>
        <taxon>Tylenchina</taxon>
        <taxon>Panagrolaimomorpha</taxon>
        <taxon>Strongyloidoidea</taxon>
        <taxon>Steinernematidae</taxon>
        <taxon>Steinernema</taxon>
    </lineage>
</organism>
<name>A0A1I8AW13_9BILA</name>
<dbReference type="Proteomes" id="UP000095287">
    <property type="component" value="Unplaced"/>
</dbReference>
<dbReference type="AlphaFoldDB" id="A0A1I8AW13"/>
<sequence>MDSSSNKFYCKYPDLKKMCKLSSIWGRIVNRKQFKQTATLNLYMLNDKEVFWHAARCRYIERLSLANLEQFKIRYIVIWDGKQFKQTAILNIYMLNDKEVFWHAARCRYIERLSLANLEQFKIRYIVIWDGYGTMREDPSYQPLTETNCKLLKKYLLNDHPYGVTFYAKYRYKFDHPLVRQLCLAPNRVTEILMRYQAPTSLDVLTRSVTRGTLRSLGIYTHPSLSNELLQVLLEFVASVQMDTFSVNTDSPLSYMTLLFGVVDAFLSRERAQRFTFKVNKGSEQIFFDAFLSREPTQRFTFKVNRGSELLCERLHEAERQGRVRIEYILEEYSYDKQRLVIQQM</sequence>
<protein>
    <submittedName>
        <fullName evidence="2">Helitron_like_N domain-containing protein</fullName>
    </submittedName>
</protein>
<proteinExistence type="predicted"/>